<reference evidence="1 2" key="1">
    <citation type="submission" date="2023-01" db="EMBL/GenBank/DDBJ databases">
        <authorList>
            <person name="Kreplak J."/>
        </authorList>
    </citation>
    <scope>NUCLEOTIDE SEQUENCE [LARGE SCALE GENOMIC DNA]</scope>
</reference>
<dbReference type="EMBL" id="OX451735">
    <property type="protein sequence ID" value="CAI8594118.1"/>
    <property type="molecule type" value="Genomic_DNA"/>
</dbReference>
<protein>
    <submittedName>
        <fullName evidence="1">Uncharacterized protein</fullName>
    </submittedName>
</protein>
<organism evidence="1 2">
    <name type="scientific">Vicia faba</name>
    <name type="common">Broad bean</name>
    <name type="synonym">Faba vulgaris</name>
    <dbReference type="NCBI Taxonomy" id="3906"/>
    <lineage>
        <taxon>Eukaryota</taxon>
        <taxon>Viridiplantae</taxon>
        <taxon>Streptophyta</taxon>
        <taxon>Embryophyta</taxon>
        <taxon>Tracheophyta</taxon>
        <taxon>Spermatophyta</taxon>
        <taxon>Magnoliopsida</taxon>
        <taxon>eudicotyledons</taxon>
        <taxon>Gunneridae</taxon>
        <taxon>Pentapetalae</taxon>
        <taxon>rosids</taxon>
        <taxon>fabids</taxon>
        <taxon>Fabales</taxon>
        <taxon>Fabaceae</taxon>
        <taxon>Papilionoideae</taxon>
        <taxon>50 kb inversion clade</taxon>
        <taxon>NPAAA clade</taxon>
        <taxon>Hologalegina</taxon>
        <taxon>IRL clade</taxon>
        <taxon>Fabeae</taxon>
        <taxon>Vicia</taxon>
    </lineage>
</organism>
<sequence>MQLQEVPTKFRAPQSVNHLQSSPAIFGASTTDFSFTHVAPAFISIRFVIRTQRTVASCCENDDVFQSFYKIIVTEDRRLKGVCCGLETDEFQTLEVKNDSEGARESAMTSLMSRFGRHNVW</sequence>
<dbReference type="Proteomes" id="UP001157006">
    <property type="component" value="Chromosome 1S"/>
</dbReference>
<evidence type="ECO:0000313" key="2">
    <source>
        <dbReference type="Proteomes" id="UP001157006"/>
    </source>
</evidence>
<dbReference type="AlphaFoldDB" id="A0AAV0ZAI6"/>
<name>A0AAV0ZAI6_VICFA</name>
<proteinExistence type="predicted"/>
<accession>A0AAV0ZAI6</accession>
<keyword evidence="2" id="KW-1185">Reference proteome</keyword>
<evidence type="ECO:0000313" key="1">
    <source>
        <dbReference type="EMBL" id="CAI8594118.1"/>
    </source>
</evidence>
<gene>
    <name evidence="1" type="ORF">VFH_I125080</name>
</gene>